<dbReference type="SUPFAM" id="SSF47616">
    <property type="entry name" value="GST C-terminal domain-like"/>
    <property type="match status" value="1"/>
</dbReference>
<dbReference type="InterPro" id="IPR036249">
    <property type="entry name" value="Thioredoxin-like_sf"/>
</dbReference>
<name>A0A1J0KUB2_9GAMM</name>
<protein>
    <recommendedName>
        <fullName evidence="5">Glutathione S-transferase</fullName>
    </recommendedName>
</protein>
<dbReference type="InterPro" id="IPR026928">
    <property type="entry name" value="FAX/IsoI-like"/>
</dbReference>
<evidence type="ECO:0008006" key="5">
    <source>
        <dbReference type="Google" id="ProtNLM"/>
    </source>
</evidence>
<dbReference type="InterPro" id="IPR012336">
    <property type="entry name" value="Thioredoxin-like_fold"/>
</dbReference>
<dbReference type="InterPro" id="IPR036282">
    <property type="entry name" value="Glutathione-S-Trfase_C_sf"/>
</dbReference>
<dbReference type="InterPro" id="IPR040079">
    <property type="entry name" value="Glutathione_S-Trfase"/>
</dbReference>
<dbReference type="PANTHER" id="PTHR12289">
    <property type="entry name" value="METAXIN RELATED"/>
    <property type="match status" value="1"/>
</dbReference>
<keyword evidence="4" id="KW-1185">Reference proteome</keyword>
<evidence type="ECO:0000313" key="3">
    <source>
        <dbReference type="EMBL" id="APC97337.1"/>
    </source>
</evidence>
<evidence type="ECO:0000313" key="4">
    <source>
        <dbReference type="Proteomes" id="UP000182521"/>
    </source>
</evidence>
<dbReference type="Gene3D" id="3.40.30.10">
    <property type="entry name" value="Glutaredoxin"/>
    <property type="match status" value="1"/>
</dbReference>
<sequence length="234" mass="26868">MIHLYQLPKFKDKEYSMSPFCLKLELYFKAMGIDYVNQFSLELSKSPTGKMPYIETQGKKYADSGLIIDMLESESGNYLDSHLSKEQKAQAWAFIRMCEDNIYWVGAYGRWIDSDNVPNWKSILQETVGMPKIMLNLLFPAMKRGVAKQLKGQGLLLLSKKEIYQKATKDIESIANFLNGRKYFFNGKLSLVDIVVFSMLVMSANGSCGKRLLNIVKENNLENFIENINTKYFA</sequence>
<dbReference type="KEGG" id="frc:KX01_1808"/>
<feature type="domain" description="Metaxin glutathione S-transferase" evidence="1">
    <location>
        <begin position="167"/>
        <end position="228"/>
    </location>
</feature>
<dbReference type="SFLD" id="SFLDS00019">
    <property type="entry name" value="Glutathione_Transferase_(cytos"/>
    <property type="match status" value="1"/>
</dbReference>
<dbReference type="SFLD" id="SFLDG01200">
    <property type="entry name" value="SUF1.1"/>
    <property type="match status" value="1"/>
</dbReference>
<dbReference type="SFLD" id="SFLDG01180">
    <property type="entry name" value="SUF1"/>
    <property type="match status" value="1"/>
</dbReference>
<gene>
    <name evidence="3" type="ORF">KX01_1808</name>
</gene>
<dbReference type="SUPFAM" id="SSF52833">
    <property type="entry name" value="Thioredoxin-like"/>
    <property type="match status" value="1"/>
</dbReference>
<proteinExistence type="predicted"/>
<dbReference type="PANTHER" id="PTHR12289:SF41">
    <property type="entry name" value="FAILED AXON CONNECTIONS-RELATED"/>
    <property type="match status" value="1"/>
</dbReference>
<feature type="domain" description="Thioredoxin-like fold" evidence="2">
    <location>
        <begin position="19"/>
        <end position="116"/>
    </location>
</feature>
<dbReference type="STRING" id="1542390.KX01_1808"/>
<accession>A0A1J0KUB2</accession>
<reference evidence="4" key="1">
    <citation type="submission" date="2014-10" db="EMBL/GenBank/DDBJ databases">
        <authorList>
            <person name="Kuske C.R."/>
            <person name="Challacombe J.F."/>
            <person name="Daligault H.E."/>
            <person name="Davenport K.W."/>
            <person name="Johnson S.L."/>
            <person name="Siddaramappa S."/>
            <person name="Petersen J.M."/>
        </authorList>
    </citation>
    <scope>NUCLEOTIDE SEQUENCE [LARGE SCALE GENOMIC DNA]</scope>
    <source>
        <strain evidence="4">CA97-1460</strain>
    </source>
</reference>
<dbReference type="Gene3D" id="1.20.1050.10">
    <property type="match status" value="1"/>
</dbReference>
<dbReference type="AlphaFoldDB" id="A0A1J0KUB2"/>
<organism evidence="3 4">
    <name type="scientific">Francisella frigiditurris</name>
    <dbReference type="NCBI Taxonomy" id="1542390"/>
    <lineage>
        <taxon>Bacteria</taxon>
        <taxon>Pseudomonadati</taxon>
        <taxon>Pseudomonadota</taxon>
        <taxon>Gammaproteobacteria</taxon>
        <taxon>Thiotrichales</taxon>
        <taxon>Francisellaceae</taxon>
        <taxon>Francisella</taxon>
    </lineage>
</organism>
<evidence type="ECO:0000259" key="2">
    <source>
        <dbReference type="Pfam" id="PF17172"/>
    </source>
</evidence>
<dbReference type="InterPro" id="IPR050931">
    <property type="entry name" value="Mito_Protein_Transport_Metaxin"/>
</dbReference>
<evidence type="ECO:0000259" key="1">
    <source>
        <dbReference type="Pfam" id="PF17171"/>
    </source>
</evidence>
<dbReference type="Pfam" id="PF17171">
    <property type="entry name" value="GST_C_6"/>
    <property type="match status" value="1"/>
</dbReference>
<dbReference type="EMBL" id="CP009654">
    <property type="protein sequence ID" value="APC97337.1"/>
    <property type="molecule type" value="Genomic_DNA"/>
</dbReference>
<dbReference type="RefSeq" id="WP_156860398.1">
    <property type="nucleotide sequence ID" value="NZ_CP009654.1"/>
</dbReference>
<dbReference type="Pfam" id="PF17172">
    <property type="entry name" value="GST_N_4"/>
    <property type="match status" value="1"/>
</dbReference>
<dbReference type="Proteomes" id="UP000182521">
    <property type="component" value="Chromosome"/>
</dbReference>
<dbReference type="GO" id="GO:0005737">
    <property type="term" value="C:cytoplasm"/>
    <property type="evidence" value="ECO:0007669"/>
    <property type="project" value="TreeGrafter"/>
</dbReference>
<dbReference type="InterPro" id="IPR033468">
    <property type="entry name" value="Metaxin_GST"/>
</dbReference>
<dbReference type="OrthoDB" id="9810080at2"/>